<accession>A0A518BGK2</accession>
<dbReference type="EMBL" id="CP036287">
    <property type="protein sequence ID" value="QDU66117.1"/>
    <property type="molecule type" value="Genomic_DNA"/>
</dbReference>
<dbReference type="Gene3D" id="3.40.50.10390">
    <property type="entry name" value="Gingipain r, domain 1"/>
    <property type="match status" value="1"/>
</dbReference>
<sequence precursor="true">MSFTLDRLARSLPPSVRAASVLAALATPTLAQTWVPLSADGPQQPGLPAQVVLDAAQSTAALTTINVTIFGFWRENVTGEDGKVYQRLTFPGLEHIEQVGAPDLPAVRVNIAGGSSLGQLKLTGVNVLDTVAFEGLLPLPTFVPGEDEDYDPTADPGPGDTKGSDPQWAFDSAIYGGNQAWPLVSAEPSPVATKMLGPIKGATATAYPVTYNPGFGLVTVKRSFSFTYKSVGTGQPLTVTKLHDKQAQAHFINWQSSKTFWPLNPVQYHSRYLIVAQSMWWDTLTPFVNHKKAQGFQVSMVQVAPDVDAIRTTIANWYNLGDPGMDHYCLLIGDTNWVPSVLIFEPGVAVYSDDPYGCVGPLDTSKEVYVGRISADNEDSLGWQLDKIMEYELSPPAGDYSKAVLVSHKEEAPGKYTGSHIKVRDASYSQPPHFVTLFGESGVDNQDVIDAFNGGAGVVAYRGHGSTTTWSKWNNFGESLHKNDIGPSMVSPMNPVVWAITCTNSNIRWSEDTDDDCINEVWMEASEGGVAAYGATQTTSTTPNHKLNEELFRMVFDKGITTHAKAIELAEQSIWATWPGHKNPWAYMLLGDPSMTIRRGLVLNLGLLNVPSKIILGQQGPQGEQFLSLKGTTVADGFNDDGLVSAYKASFLAGAPDEVLGAWWLDGLGNVSVPVPITTPGTLYLTIRDGNGNMTRKEVVVEMGTAWKDLGKGMNGEFGKPTLVGVGDLVGGQPWSLLMTDARPGAPTFLGISTGILNLEFLGGLLIPDVATAGVIVPLSIDEYGDCVFGGNWVAGVPSGAKFYFQHWVLDASGPFGVVSSNGLRATAP</sequence>
<dbReference type="InterPro" id="IPR029031">
    <property type="entry name" value="Gingipain_N_sf"/>
</dbReference>
<keyword evidence="1 3" id="KW-0732">Signal</keyword>
<protein>
    <submittedName>
        <fullName evidence="5">Gingipain R2</fullName>
        <ecNumber evidence="5">3.4.22.37</ecNumber>
    </submittedName>
</protein>
<organism evidence="5 6">
    <name type="scientific">Engelhardtia mirabilis</name>
    <dbReference type="NCBI Taxonomy" id="2528011"/>
    <lineage>
        <taxon>Bacteria</taxon>
        <taxon>Pseudomonadati</taxon>
        <taxon>Planctomycetota</taxon>
        <taxon>Planctomycetia</taxon>
        <taxon>Planctomycetia incertae sedis</taxon>
        <taxon>Engelhardtia</taxon>
    </lineage>
</organism>
<dbReference type="InterPro" id="IPR038490">
    <property type="entry name" value="Gingipain_propep_sf"/>
</dbReference>
<dbReference type="RefSeq" id="WP_145063384.1">
    <property type="nucleotide sequence ID" value="NZ_CP036287.1"/>
</dbReference>
<dbReference type="Gene3D" id="2.60.40.3800">
    <property type="match status" value="1"/>
</dbReference>
<evidence type="ECO:0000313" key="6">
    <source>
        <dbReference type="Proteomes" id="UP000316921"/>
    </source>
</evidence>
<evidence type="ECO:0000256" key="1">
    <source>
        <dbReference type="ARBA" id="ARBA00022729"/>
    </source>
</evidence>
<keyword evidence="6" id="KW-1185">Reference proteome</keyword>
<proteinExistence type="predicted"/>
<dbReference type="EC" id="3.4.22.37" evidence="5"/>
<feature type="domain" description="Gingipain" evidence="4">
    <location>
        <begin position="272"/>
        <end position="596"/>
    </location>
</feature>
<dbReference type="GO" id="GO:0006508">
    <property type="term" value="P:proteolysis"/>
    <property type="evidence" value="ECO:0007669"/>
    <property type="project" value="InterPro"/>
</dbReference>
<dbReference type="SUPFAM" id="SSF52129">
    <property type="entry name" value="Caspase-like"/>
    <property type="match status" value="1"/>
</dbReference>
<reference evidence="5 6" key="1">
    <citation type="submission" date="2019-02" db="EMBL/GenBank/DDBJ databases">
        <title>Deep-cultivation of Planctomycetes and their phenomic and genomic characterization uncovers novel biology.</title>
        <authorList>
            <person name="Wiegand S."/>
            <person name="Jogler M."/>
            <person name="Boedeker C."/>
            <person name="Pinto D."/>
            <person name="Vollmers J."/>
            <person name="Rivas-Marin E."/>
            <person name="Kohn T."/>
            <person name="Peeters S.H."/>
            <person name="Heuer A."/>
            <person name="Rast P."/>
            <person name="Oberbeckmann S."/>
            <person name="Bunk B."/>
            <person name="Jeske O."/>
            <person name="Meyerdierks A."/>
            <person name="Storesund J.E."/>
            <person name="Kallscheuer N."/>
            <person name="Luecker S."/>
            <person name="Lage O.M."/>
            <person name="Pohl T."/>
            <person name="Merkel B.J."/>
            <person name="Hornburger P."/>
            <person name="Mueller R.-W."/>
            <person name="Bruemmer F."/>
            <person name="Labrenz M."/>
            <person name="Spormann A.M."/>
            <person name="Op den Camp H."/>
            <person name="Overmann J."/>
            <person name="Amann R."/>
            <person name="Jetten M.S.M."/>
            <person name="Mascher T."/>
            <person name="Medema M.H."/>
            <person name="Devos D.P."/>
            <person name="Kaster A.-K."/>
            <person name="Ovreas L."/>
            <person name="Rohde M."/>
            <person name="Galperin M.Y."/>
            <person name="Jogler C."/>
        </authorList>
    </citation>
    <scope>NUCLEOTIDE SEQUENCE [LARGE SCALE GENOMIC DNA]</scope>
    <source>
        <strain evidence="5 6">Pla133</strain>
    </source>
</reference>
<evidence type="ECO:0000256" key="2">
    <source>
        <dbReference type="SAM" id="MobiDB-lite"/>
    </source>
</evidence>
<dbReference type="Gene3D" id="3.40.50.1460">
    <property type="match status" value="1"/>
</dbReference>
<dbReference type="InterPro" id="IPR001769">
    <property type="entry name" value="Gingipain"/>
</dbReference>
<dbReference type="GO" id="GO:0008234">
    <property type="term" value="F:cysteine-type peptidase activity"/>
    <property type="evidence" value="ECO:0007669"/>
    <property type="project" value="InterPro"/>
</dbReference>
<keyword evidence="5" id="KW-0378">Hydrolase</keyword>
<dbReference type="Pfam" id="PF01364">
    <property type="entry name" value="Peptidase_C25"/>
    <property type="match status" value="1"/>
</dbReference>
<feature type="signal peptide" evidence="3">
    <location>
        <begin position="1"/>
        <end position="31"/>
    </location>
</feature>
<dbReference type="Proteomes" id="UP000316921">
    <property type="component" value="Chromosome"/>
</dbReference>
<feature type="region of interest" description="Disordered" evidence="2">
    <location>
        <begin position="144"/>
        <end position="166"/>
    </location>
</feature>
<dbReference type="AlphaFoldDB" id="A0A518BGK2"/>
<evidence type="ECO:0000313" key="5">
    <source>
        <dbReference type="EMBL" id="QDU66117.1"/>
    </source>
</evidence>
<dbReference type="KEGG" id="pbap:Pla133_11830"/>
<gene>
    <name evidence="5" type="primary">rgpB_1</name>
    <name evidence="5" type="ORF">Pla133_11830</name>
</gene>
<dbReference type="InterPro" id="IPR029030">
    <property type="entry name" value="Caspase-like_dom_sf"/>
</dbReference>
<evidence type="ECO:0000256" key="3">
    <source>
        <dbReference type="SAM" id="SignalP"/>
    </source>
</evidence>
<evidence type="ECO:0000259" key="4">
    <source>
        <dbReference type="Pfam" id="PF01364"/>
    </source>
</evidence>
<feature type="chain" id="PRO_5021923468" evidence="3">
    <location>
        <begin position="32"/>
        <end position="829"/>
    </location>
</feature>
<name>A0A518BGK2_9BACT</name>